<feature type="compositionally biased region" description="Acidic residues" evidence="1">
    <location>
        <begin position="409"/>
        <end position="419"/>
    </location>
</feature>
<evidence type="ECO:0000313" key="3">
    <source>
        <dbReference type="EMBL" id="CAI6095187.1"/>
    </source>
</evidence>
<dbReference type="PANTHER" id="PTHR23244:SF497">
    <property type="entry name" value="WALL ANCHORED PROTEIN, PUTATIVE-RELATED"/>
    <property type="match status" value="1"/>
</dbReference>
<keyword evidence="2" id="KW-1133">Transmembrane helix</keyword>
<protein>
    <recommendedName>
        <fullName evidence="5">F-box domain-containing protein</fullName>
    </recommendedName>
</protein>
<evidence type="ECO:0000256" key="2">
    <source>
        <dbReference type="SAM" id="Phobius"/>
    </source>
</evidence>
<sequence>MDAPHLETELFSDYMRLTYPTADADSEAVYTRSSKHDRVRSSLFRVLGEKPLKTDLGILERFPHEIKFYIARKFDLKSALRFSHANRAARDLLNGCKEYRLVSQHALECVWAYMRTDLAECTTVTAVYSALVRERCVSCLRFGGLVFLPTAERVCFTCVQTRSLFRVYYLNTVHGWFSANEVEIPEEAAIGTITCPPGFYNGTKEPKEDRTKFISEFHAFKFAEANGMSFLDESVDEGSEGYIEPNDPEPLNGDGDPELETPAVDLEFADADQEMPPHLQLEEVEEVEPAPVQRVPNPLMASCMLPYFNRNTHLVFRGRSCRGCKIAWEDLATDETLAARDRAYLVDGFWKHFQRCDEAQILMATDEEETEGETVMSEEETGDELSTLGEDLEDELATLGEELEEQLETCEEEETEEERVSDSDCVDGSSEPWKALSNSSVSSFGRCLVAVLRNHLYIEGGKISTYLSGEATSEREYDPVNTTLFIPLDVDWTNRTLELKEIQHAIGMPTVDHSGLCVNEGTAAPSIAGLGGANSASSWTPTTPGNPEGFNALIRTRDAASVSCDGPGLYIGGITDTATEYNRKTQAITGTLIYNMDSREWTNSSSREAFQPEGLHKRTTGGPPLPRKFSYAIGAHGKNGTYEIFMYGGAVGDNAQNDIWVLTIPGFHWVQTNKTGPPRYGHGCALVGQRQMISVGGLGSKGGFKPVDEWYAGIGVFDLSALEWKDRYEANAEDYDSPSLVKAFYDSRGMDRVRWFNDTLKNLFLRDDGGFKSSNPTPLLDIGSSRSPPVAAIAGGVFGGAAVVVLVLARLWFWHRQLATRETHNSVTGWEAEAAGIPMPGMAARDALAFGCPGGAEMGSSAKGVGLLPRQSAERLAELEAPVQLQEMNS</sequence>
<dbReference type="PANTHER" id="PTHR23244">
    <property type="entry name" value="KELCH REPEAT DOMAIN"/>
    <property type="match status" value="1"/>
</dbReference>
<dbReference type="InterPro" id="IPR015915">
    <property type="entry name" value="Kelch-typ_b-propeller"/>
</dbReference>
<name>A0AA35MDW6_9HYPO</name>
<comment type="caution">
    <text evidence="3">The sequence shown here is derived from an EMBL/GenBank/DDBJ whole genome shotgun (WGS) entry which is preliminary data.</text>
</comment>
<keyword evidence="2" id="KW-0472">Membrane</keyword>
<dbReference type="EMBL" id="CABFNP030001262">
    <property type="protein sequence ID" value="CAI6095187.1"/>
    <property type="molecule type" value="Genomic_DNA"/>
</dbReference>
<accession>A0AA35MDW6</accession>
<dbReference type="InterPro" id="IPR011043">
    <property type="entry name" value="Gal_Oxase/kelch_b-propeller"/>
</dbReference>
<feature type="region of interest" description="Disordered" evidence="1">
    <location>
        <begin position="409"/>
        <end position="432"/>
    </location>
</feature>
<organism evidence="3 4">
    <name type="scientific">Clonostachys chloroleuca</name>
    <dbReference type="NCBI Taxonomy" id="1926264"/>
    <lineage>
        <taxon>Eukaryota</taxon>
        <taxon>Fungi</taxon>
        <taxon>Dikarya</taxon>
        <taxon>Ascomycota</taxon>
        <taxon>Pezizomycotina</taxon>
        <taxon>Sordariomycetes</taxon>
        <taxon>Hypocreomycetidae</taxon>
        <taxon>Hypocreales</taxon>
        <taxon>Bionectriaceae</taxon>
        <taxon>Clonostachys</taxon>
    </lineage>
</organism>
<keyword evidence="2" id="KW-0812">Transmembrane</keyword>
<evidence type="ECO:0000256" key="1">
    <source>
        <dbReference type="SAM" id="MobiDB-lite"/>
    </source>
</evidence>
<dbReference type="Proteomes" id="UP001160390">
    <property type="component" value="Unassembled WGS sequence"/>
</dbReference>
<keyword evidence="4" id="KW-1185">Reference proteome</keyword>
<dbReference type="SUPFAM" id="SSF50965">
    <property type="entry name" value="Galactose oxidase, central domain"/>
    <property type="match status" value="1"/>
</dbReference>
<proteinExistence type="predicted"/>
<dbReference type="Gene3D" id="2.120.10.80">
    <property type="entry name" value="Kelch-type beta propeller"/>
    <property type="match status" value="1"/>
</dbReference>
<gene>
    <name evidence="3" type="ORF">CCHLO57077_00013242</name>
</gene>
<feature type="transmembrane region" description="Helical" evidence="2">
    <location>
        <begin position="790"/>
        <end position="813"/>
    </location>
</feature>
<dbReference type="AlphaFoldDB" id="A0AA35MDW6"/>
<evidence type="ECO:0008006" key="5">
    <source>
        <dbReference type="Google" id="ProtNLM"/>
    </source>
</evidence>
<reference evidence="3" key="1">
    <citation type="submission" date="2023-01" db="EMBL/GenBank/DDBJ databases">
        <authorList>
            <person name="Piombo E."/>
        </authorList>
    </citation>
    <scope>NUCLEOTIDE SEQUENCE</scope>
</reference>
<evidence type="ECO:0000313" key="4">
    <source>
        <dbReference type="Proteomes" id="UP001160390"/>
    </source>
</evidence>